<dbReference type="GO" id="GO:0006357">
    <property type="term" value="P:regulation of transcription by RNA polymerase II"/>
    <property type="evidence" value="ECO:0007669"/>
    <property type="project" value="InterPro"/>
</dbReference>
<dbReference type="SUPFAM" id="SSF47954">
    <property type="entry name" value="Cyclin-like"/>
    <property type="match status" value="1"/>
</dbReference>
<evidence type="ECO:0000256" key="2">
    <source>
        <dbReference type="SAM" id="MobiDB-lite"/>
    </source>
</evidence>
<dbReference type="InterPro" id="IPR004367">
    <property type="entry name" value="Cyclin_C-dom"/>
</dbReference>
<keyword evidence="1" id="KW-0195">Cyclin</keyword>
<evidence type="ECO:0000256" key="1">
    <source>
        <dbReference type="ARBA" id="ARBA00023127"/>
    </source>
</evidence>
<gene>
    <name evidence="4" type="primary">EOG090X09KD</name>
</gene>
<dbReference type="InterPro" id="IPR043198">
    <property type="entry name" value="Cyclin/Ssn8"/>
</dbReference>
<sequence length="175" mass="20026">MLTDAQFVQFGANPKEEVLTLERILLQTIRFDLQVEHPYSFLLKYAKSIKGDRSKLEKMVNSAWIFVNDSLCTTLCLQWEPEIIAIALMYLACKMIKFDVMDWNNRQPKHLRWWDQFVDDLNTDVLEEICHQVLDSYSVPSTHKGEGTPPTVPQSTPPKPPLSSLPMPPVLPGVA</sequence>
<dbReference type="AlphaFoldDB" id="A0A9N6WUP9"/>
<dbReference type="Gene3D" id="1.10.472.10">
    <property type="entry name" value="Cyclin-like"/>
    <property type="match status" value="1"/>
</dbReference>
<dbReference type="GO" id="GO:0016538">
    <property type="term" value="F:cyclin-dependent protein serine/threonine kinase regulator activity"/>
    <property type="evidence" value="ECO:0007669"/>
    <property type="project" value="InterPro"/>
</dbReference>
<dbReference type="SMART" id="SM01332">
    <property type="entry name" value="Cyclin_C"/>
    <property type="match status" value="1"/>
</dbReference>
<accession>A0A9N6WUP9</accession>
<dbReference type="CDD" id="cd20531">
    <property type="entry name" value="CYCLIN_CCNK_rpt2"/>
    <property type="match status" value="1"/>
</dbReference>
<dbReference type="PANTHER" id="PTHR10026">
    <property type="entry name" value="CYCLIN"/>
    <property type="match status" value="1"/>
</dbReference>
<dbReference type="Pfam" id="PF21797">
    <property type="entry name" value="CycT2-like_C"/>
    <property type="match status" value="1"/>
</dbReference>
<evidence type="ECO:0000313" key="4">
    <source>
        <dbReference type="EMBL" id="CAG4645658.1"/>
    </source>
</evidence>
<dbReference type="InterPro" id="IPR036915">
    <property type="entry name" value="Cyclin-like_sf"/>
</dbReference>
<name>A0A9N6WUP9_9CRUS</name>
<dbReference type="FunFam" id="1.10.472.10:FF:000018">
    <property type="entry name" value="Cyclin-K (Predicted)"/>
    <property type="match status" value="1"/>
</dbReference>
<evidence type="ECO:0000259" key="3">
    <source>
        <dbReference type="SMART" id="SM01332"/>
    </source>
</evidence>
<feature type="region of interest" description="Disordered" evidence="2">
    <location>
        <begin position="140"/>
        <end position="175"/>
    </location>
</feature>
<feature type="domain" description="Cyclin C-terminal" evidence="3">
    <location>
        <begin position="36"/>
        <end position="168"/>
    </location>
</feature>
<feature type="compositionally biased region" description="Pro residues" evidence="2">
    <location>
        <begin position="150"/>
        <end position="175"/>
    </location>
</feature>
<proteinExistence type="predicted"/>
<protein>
    <submittedName>
        <fullName evidence="4">EOG090X09KD</fullName>
    </submittedName>
</protein>
<organism evidence="4">
    <name type="scientific">Lynceus sp. MCZ IZ 141354</name>
    <dbReference type="NCBI Taxonomy" id="1930659"/>
    <lineage>
        <taxon>Eukaryota</taxon>
        <taxon>Metazoa</taxon>
        <taxon>Ecdysozoa</taxon>
        <taxon>Arthropoda</taxon>
        <taxon>Crustacea</taxon>
        <taxon>Branchiopoda</taxon>
        <taxon>Diplostraca</taxon>
        <taxon>Laevicaudata</taxon>
        <taxon>Lynceidae</taxon>
        <taxon>Lynceus</taxon>
    </lineage>
</organism>
<reference evidence="4" key="1">
    <citation type="submission" date="2021-04" db="EMBL/GenBank/DDBJ databases">
        <authorList>
            <person name="Cornetti L."/>
        </authorList>
    </citation>
    <scope>NUCLEOTIDE SEQUENCE</scope>
</reference>
<dbReference type="EMBL" id="OC989003">
    <property type="protein sequence ID" value="CAG4645658.1"/>
    <property type="molecule type" value="Genomic_DNA"/>
</dbReference>